<reference evidence="2 3" key="1">
    <citation type="submission" date="2024-07" db="EMBL/GenBank/DDBJ databases">
        <title>Section-level genome sequencing and comparative genomics of Aspergillus sections Usti and Cavernicolus.</title>
        <authorList>
            <consortium name="Lawrence Berkeley National Laboratory"/>
            <person name="Nybo J.L."/>
            <person name="Vesth T.C."/>
            <person name="Theobald S."/>
            <person name="Frisvad J.C."/>
            <person name="Larsen T.O."/>
            <person name="Kjaerboelling I."/>
            <person name="Rothschild-Mancinelli K."/>
            <person name="Lyhne E.K."/>
            <person name="Kogle M.E."/>
            <person name="Barry K."/>
            <person name="Clum A."/>
            <person name="Na H."/>
            <person name="Ledsgaard L."/>
            <person name="Lin J."/>
            <person name="Lipzen A."/>
            <person name="Kuo A."/>
            <person name="Riley R."/>
            <person name="Mondo S."/>
            <person name="Labutti K."/>
            <person name="Haridas S."/>
            <person name="Pangalinan J."/>
            <person name="Salamov A.A."/>
            <person name="Simmons B.A."/>
            <person name="Magnuson J.K."/>
            <person name="Chen J."/>
            <person name="Drula E."/>
            <person name="Henrissat B."/>
            <person name="Wiebenga A."/>
            <person name="Lubbers R.J."/>
            <person name="Gomes A.C."/>
            <person name="Macurrencykelacurrency M.R."/>
            <person name="Stajich J."/>
            <person name="Grigoriev I.V."/>
            <person name="Mortensen U.H."/>
            <person name="De Vries R.P."/>
            <person name="Baker S.E."/>
            <person name="Andersen M.R."/>
        </authorList>
    </citation>
    <scope>NUCLEOTIDE SEQUENCE [LARGE SCALE GENOMIC DNA]</scope>
    <source>
        <strain evidence="2 3">CBS 449.75</strain>
    </source>
</reference>
<evidence type="ECO:0008006" key="4">
    <source>
        <dbReference type="Google" id="ProtNLM"/>
    </source>
</evidence>
<proteinExistence type="predicted"/>
<dbReference type="Proteomes" id="UP001610432">
    <property type="component" value="Unassembled WGS sequence"/>
</dbReference>
<comment type="caution">
    <text evidence="2">The sequence shown here is derived from an EMBL/GenBank/DDBJ whole genome shotgun (WGS) entry which is preliminary data.</text>
</comment>
<keyword evidence="1" id="KW-1133">Transmembrane helix</keyword>
<evidence type="ECO:0000313" key="2">
    <source>
        <dbReference type="EMBL" id="KAL2863596.1"/>
    </source>
</evidence>
<evidence type="ECO:0000256" key="1">
    <source>
        <dbReference type="SAM" id="Phobius"/>
    </source>
</evidence>
<keyword evidence="1" id="KW-0472">Membrane</keyword>
<gene>
    <name evidence="2" type="ORF">BJX67DRAFT_363425</name>
</gene>
<evidence type="ECO:0000313" key="3">
    <source>
        <dbReference type="Proteomes" id="UP001610432"/>
    </source>
</evidence>
<feature type="transmembrane region" description="Helical" evidence="1">
    <location>
        <begin position="6"/>
        <end position="22"/>
    </location>
</feature>
<accession>A0ABR4LGF4</accession>
<sequence length="93" mass="11074">MSDAWIYLMCGIAAYFSSKIVSERISFRRGFLRHDTKTIQFCVQCTSWHRRRMTQQPKDTNKRRRRNPLEGSFLLSGLLRFQHRACKTCEVTN</sequence>
<keyword evidence="3" id="KW-1185">Reference proteome</keyword>
<dbReference type="GeneID" id="98145168"/>
<dbReference type="RefSeq" id="XP_070882575.1">
    <property type="nucleotide sequence ID" value="XM_071030096.1"/>
</dbReference>
<protein>
    <recommendedName>
        <fullName evidence="4">Secreted protein</fullName>
    </recommendedName>
</protein>
<keyword evidence="1" id="KW-0812">Transmembrane</keyword>
<name>A0ABR4LGF4_9EURO</name>
<dbReference type="EMBL" id="JBFXLQ010000050">
    <property type="protein sequence ID" value="KAL2863596.1"/>
    <property type="molecule type" value="Genomic_DNA"/>
</dbReference>
<organism evidence="2 3">
    <name type="scientific">Aspergillus lucknowensis</name>
    <dbReference type="NCBI Taxonomy" id="176173"/>
    <lineage>
        <taxon>Eukaryota</taxon>
        <taxon>Fungi</taxon>
        <taxon>Dikarya</taxon>
        <taxon>Ascomycota</taxon>
        <taxon>Pezizomycotina</taxon>
        <taxon>Eurotiomycetes</taxon>
        <taxon>Eurotiomycetidae</taxon>
        <taxon>Eurotiales</taxon>
        <taxon>Aspergillaceae</taxon>
        <taxon>Aspergillus</taxon>
        <taxon>Aspergillus subgen. Nidulantes</taxon>
    </lineage>
</organism>